<protein>
    <submittedName>
        <fullName evidence="3">Endonuclease</fullName>
    </submittedName>
</protein>
<keyword evidence="3" id="KW-0540">Nuclease</keyword>
<evidence type="ECO:0000313" key="3">
    <source>
        <dbReference type="EMBL" id="OWP63273.1"/>
    </source>
</evidence>
<comment type="caution">
    <text evidence="3">The sequence shown here is derived from an EMBL/GenBank/DDBJ whole genome shotgun (WGS) entry which is preliminary data.</text>
</comment>
<feature type="transmembrane region" description="Helical" evidence="1">
    <location>
        <begin position="41"/>
        <end position="61"/>
    </location>
</feature>
<dbReference type="RefSeq" id="WP_088464240.1">
    <property type="nucleotide sequence ID" value="NZ_NIRR01000013.1"/>
</dbReference>
<evidence type="ECO:0000259" key="2">
    <source>
        <dbReference type="Pfam" id="PF03372"/>
    </source>
</evidence>
<dbReference type="EMBL" id="NIRR01000013">
    <property type="protein sequence ID" value="OWP63273.1"/>
    <property type="molecule type" value="Genomic_DNA"/>
</dbReference>
<keyword evidence="4" id="KW-1185">Reference proteome</keyword>
<dbReference type="InterPro" id="IPR005135">
    <property type="entry name" value="Endo/exonuclease/phosphatase"/>
</dbReference>
<keyword evidence="3" id="KW-0378">Hydrolase</keyword>
<dbReference type="SUPFAM" id="SSF56219">
    <property type="entry name" value="DNase I-like"/>
    <property type="match status" value="1"/>
</dbReference>
<evidence type="ECO:0000256" key="1">
    <source>
        <dbReference type="SAM" id="Phobius"/>
    </source>
</evidence>
<keyword evidence="1" id="KW-0812">Transmembrane</keyword>
<dbReference type="GO" id="GO:0004519">
    <property type="term" value="F:endonuclease activity"/>
    <property type="evidence" value="ECO:0007669"/>
    <property type="project" value="UniProtKB-KW"/>
</dbReference>
<keyword evidence="1" id="KW-1133">Transmembrane helix</keyword>
<dbReference type="Pfam" id="PF03372">
    <property type="entry name" value="Exo_endo_phos"/>
    <property type="match status" value="1"/>
</dbReference>
<organism evidence="3 4">
    <name type="scientific">Hymenobacter amundsenii</name>
    <dbReference type="NCBI Taxonomy" id="2006685"/>
    <lineage>
        <taxon>Bacteria</taxon>
        <taxon>Pseudomonadati</taxon>
        <taxon>Bacteroidota</taxon>
        <taxon>Cytophagia</taxon>
        <taxon>Cytophagales</taxon>
        <taxon>Hymenobacteraceae</taxon>
        <taxon>Hymenobacter</taxon>
    </lineage>
</organism>
<accession>A0A2D0AFX7</accession>
<dbReference type="AlphaFoldDB" id="A0A2D0AFX7"/>
<feature type="transmembrane region" description="Helical" evidence="1">
    <location>
        <begin position="12"/>
        <end position="35"/>
    </location>
</feature>
<dbReference type="Gene3D" id="3.60.10.10">
    <property type="entry name" value="Endonuclease/exonuclease/phosphatase"/>
    <property type="match status" value="1"/>
</dbReference>
<sequence length="337" mass="38272">MPRLQSFLLKLLFAISLLALIGTLLSLLAAGVWWLQILDFLRFQFVAMQLLVLAGLGLLLWWGRRQRQALRRWVLATALLGLAVQLYFLLPYAPLAPYAVPNATAAEAADTSARLRLYELNVYQKNRRADLVLAQVRAQRPDVVLLLETNQWWADALRPLRQQYPYYIELPRENTYGMVLYSRLPLLNPEHRNLQQPHVPAIITGLRLPSGRAVRFFGVHPTPPVPDNHPSSVGVRDVALLKVGQLVQQESGPALVLGDFNDVSWSFTTRMFEAGGRLHNVRLGRGLFNTFNATIFPLRWPLDHLFVTREFRLIKLQRLPGVGSDHFPLLAEVVLSE</sequence>
<name>A0A2D0AFX7_9BACT</name>
<feature type="transmembrane region" description="Helical" evidence="1">
    <location>
        <begin position="73"/>
        <end position="93"/>
    </location>
</feature>
<reference evidence="3 4" key="1">
    <citation type="submission" date="2017-06" db="EMBL/GenBank/DDBJ databases">
        <title>Hymenobacter amundsenii sp. nov. isolated from regoliths in Antarctica.</title>
        <authorList>
            <person name="Sedlacek I."/>
            <person name="Kralova S."/>
            <person name="Pantucek R."/>
            <person name="Svec P."/>
            <person name="Holochova P."/>
            <person name="Stankova E."/>
            <person name="Vrbovska V."/>
            <person name="Busse H.-J."/>
        </authorList>
    </citation>
    <scope>NUCLEOTIDE SEQUENCE [LARGE SCALE GENOMIC DNA]</scope>
    <source>
        <strain evidence="3 4">CCM 8682</strain>
    </source>
</reference>
<keyword evidence="3" id="KW-0255">Endonuclease</keyword>
<evidence type="ECO:0000313" key="4">
    <source>
        <dbReference type="Proteomes" id="UP000197277"/>
    </source>
</evidence>
<dbReference type="OrthoDB" id="9796594at2"/>
<proteinExistence type="predicted"/>
<dbReference type="Proteomes" id="UP000197277">
    <property type="component" value="Unassembled WGS sequence"/>
</dbReference>
<feature type="domain" description="Endonuclease/exonuclease/phosphatase" evidence="2">
    <location>
        <begin position="121"/>
        <end position="326"/>
    </location>
</feature>
<dbReference type="InterPro" id="IPR036691">
    <property type="entry name" value="Endo/exonu/phosph_ase_sf"/>
</dbReference>
<gene>
    <name evidence="3" type="ORF">CDA63_09610</name>
</gene>
<keyword evidence="1" id="KW-0472">Membrane</keyword>